<accession>I0GQZ9</accession>
<dbReference type="RefSeq" id="WP_014424621.1">
    <property type="nucleotide sequence ID" value="NC_017068.1"/>
</dbReference>
<dbReference type="PATRIC" id="fig|927704.6.peg.1528"/>
<dbReference type="eggNOG" id="ENOG50309RQ">
    <property type="taxonomic scope" value="Bacteria"/>
</dbReference>
<dbReference type="KEGG" id="sri:SELR_14780"/>
<dbReference type="EMBL" id="AP012292">
    <property type="protein sequence ID" value="BAL83186.1"/>
    <property type="molecule type" value="Genomic_DNA"/>
</dbReference>
<reference evidence="1 2" key="1">
    <citation type="submission" date="2011-10" db="EMBL/GenBank/DDBJ databases">
        <title>Whole genome sequence of Selenomonas ruminantium subsp. lactilytica TAM6421.</title>
        <authorList>
            <person name="Oguchi A."/>
            <person name="Ankai A."/>
            <person name="Kaneko J."/>
            <person name="Yamada-Narita S."/>
            <person name="Fukui S."/>
            <person name="Takahashi M."/>
            <person name="Onodera T."/>
            <person name="Kojima S."/>
            <person name="Fushimi T."/>
            <person name="Abe N."/>
            <person name="Kamio Y."/>
            <person name="Yamazaki S."/>
            <person name="Fujita N."/>
        </authorList>
    </citation>
    <scope>NUCLEOTIDE SEQUENCE [LARGE SCALE GENOMIC DNA]</scope>
    <source>
        <strain evidence="2">NBRC 103574 / TAM6421</strain>
    </source>
</reference>
<sequence>MQTQKITINSNGNGMPWALDMVEDFSRDMGFDERSARRTRLLAEETMSMVRAIVGEFVAEFWMESKPECSCILHLHADSLMNFEKKQELIETSSRQRNEASVGIMGKIQDFIEDSLYSMEYSQRVTMGGSEIMSLGGVALAMDGYMWSLDKYREDVEQKSDEEAAMDAALEELEKSIVANIADDIRVYVKGNTIEMIIEKNFPVIP</sequence>
<gene>
    <name evidence="1" type="ordered locus">SELR_14780</name>
</gene>
<evidence type="ECO:0000313" key="1">
    <source>
        <dbReference type="EMBL" id="BAL83186.1"/>
    </source>
</evidence>
<evidence type="ECO:0000313" key="2">
    <source>
        <dbReference type="Proteomes" id="UP000007887"/>
    </source>
</evidence>
<proteinExistence type="predicted"/>
<dbReference type="HOGENOM" id="CLU_1331176_0_0_9"/>
<dbReference type="AlphaFoldDB" id="I0GQZ9"/>
<dbReference type="Proteomes" id="UP000007887">
    <property type="component" value="Chromosome"/>
</dbReference>
<protein>
    <submittedName>
        <fullName evidence="1">Uncharacterized protein</fullName>
    </submittedName>
</protein>
<organism evidence="1 2">
    <name type="scientific">Selenomonas ruminantium subsp. lactilytica (strain NBRC 103574 / TAM6421)</name>
    <dbReference type="NCBI Taxonomy" id="927704"/>
    <lineage>
        <taxon>Bacteria</taxon>
        <taxon>Bacillati</taxon>
        <taxon>Bacillota</taxon>
        <taxon>Negativicutes</taxon>
        <taxon>Selenomonadales</taxon>
        <taxon>Selenomonadaceae</taxon>
        <taxon>Selenomonas</taxon>
    </lineage>
</organism>
<name>I0GQZ9_SELRL</name>